<accession>A0A3E1KGY4</accession>
<dbReference type="GO" id="GO:0003676">
    <property type="term" value="F:nucleic acid binding"/>
    <property type="evidence" value="ECO:0007669"/>
    <property type="project" value="InterPro"/>
</dbReference>
<dbReference type="Proteomes" id="UP001167357">
    <property type="component" value="Unassembled WGS sequence"/>
</dbReference>
<dbReference type="InterPro" id="IPR012337">
    <property type="entry name" value="RNaseH-like_sf"/>
</dbReference>
<dbReference type="NCBIfam" id="NF033545">
    <property type="entry name" value="transpos_IS630"/>
    <property type="match status" value="1"/>
</dbReference>
<dbReference type="InterPro" id="IPR038717">
    <property type="entry name" value="Tc1-like_DDE_dom"/>
</dbReference>
<dbReference type="Gene3D" id="3.30.420.10">
    <property type="entry name" value="Ribonuclease H-like superfamily/Ribonuclease H"/>
    <property type="match status" value="1"/>
</dbReference>
<dbReference type="Pfam" id="PF13358">
    <property type="entry name" value="DDE_3"/>
    <property type="match status" value="1"/>
</dbReference>
<feature type="non-terminal residue" evidence="3">
    <location>
        <position position="1"/>
    </location>
</feature>
<comment type="caution">
    <text evidence="3">The sequence shown here is derived from an EMBL/GenBank/DDBJ whole genome shotgun (WGS) entry which is preliminary data.</text>
</comment>
<sequence length="251" mass="28457">DGSTHWSSRKLAAELGNVSFSAVQRIWRKHGVRPHRLDTHMVSNDPEFETKAADVIGLYLDPPAHAVVFCVDEKTAIQALDRKDRMLALAPGRAQSHGFEYKRNGTLSLFAALNTGTGEVLGKTAARHTSEQFVTFLEEVVASQSNGRDIHVICDNVSSHKTPLVHAFLAEYPRVHMHYTPTYSSWLNQVENWFARIQRDVITRGVFSSVKDLDKKLMRYIRQYNKNPKPLKWTFADPTRRITSDSSDSVH</sequence>
<dbReference type="InterPro" id="IPR001584">
    <property type="entry name" value="Integrase_cat-core"/>
</dbReference>
<evidence type="ECO:0000313" key="2">
    <source>
        <dbReference type="EMBL" id="MCL1550779.1"/>
    </source>
</evidence>
<keyword evidence="5" id="KW-1185">Reference proteome</keyword>
<reference evidence="2" key="2">
    <citation type="submission" date="2022-04" db="EMBL/GenBank/DDBJ databases">
        <title>Genomic comparison of 19 strains of Xanthomonas nasturtii, a newly emerging watercress pathogen.</title>
        <authorList>
            <person name="Harrison J."/>
            <person name="Greer S."/>
            <person name="Hussain R."/>
            <person name="Lascelles D."/>
            <person name="Roberts M."/>
            <person name="Carter B."/>
            <person name="Bryning A."/>
            <person name="Carroll S."/>
            <person name="Aspin A."/>
            <person name="Cruz L."/>
            <person name="Cruz J."/>
            <person name="Grant M."/>
            <person name="Vicente J."/>
            <person name="Studholme D.J."/>
        </authorList>
    </citation>
    <scope>NUCLEOTIDE SEQUENCE</scope>
    <source>
        <strain evidence="2">10016B</strain>
    </source>
</reference>
<dbReference type="InterPro" id="IPR036397">
    <property type="entry name" value="RNaseH_sf"/>
</dbReference>
<dbReference type="RefSeq" id="WP_116906302.1">
    <property type="nucleotide sequence ID" value="NZ_JAMBED010000007.1"/>
</dbReference>
<dbReference type="GO" id="GO:0015074">
    <property type="term" value="P:DNA integration"/>
    <property type="evidence" value="ECO:0007669"/>
    <property type="project" value="InterPro"/>
</dbReference>
<dbReference type="PROSITE" id="PS50994">
    <property type="entry name" value="INTEGRASE"/>
    <property type="match status" value="1"/>
</dbReference>
<reference evidence="3 4" key="1">
    <citation type="submission" date="2018-08" db="EMBL/GenBank/DDBJ databases">
        <title>Genome sequencing of X. nasturtii WHRI 8984.</title>
        <authorList>
            <person name="Studholme D.J."/>
            <person name="Mchugh J."/>
            <person name="Vicente J."/>
        </authorList>
    </citation>
    <scope>NUCLEOTIDE SEQUENCE [LARGE SCALE GENOMIC DNA]</scope>
    <source>
        <strain evidence="3 4">WHRI 8984</strain>
    </source>
</reference>
<evidence type="ECO:0000313" key="5">
    <source>
        <dbReference type="Proteomes" id="UP001167357"/>
    </source>
</evidence>
<protein>
    <submittedName>
        <fullName evidence="3">IS630 family transposase</fullName>
    </submittedName>
</protein>
<evidence type="ECO:0000259" key="1">
    <source>
        <dbReference type="PROSITE" id="PS50994"/>
    </source>
</evidence>
<evidence type="ECO:0000313" key="3">
    <source>
        <dbReference type="EMBL" id="RFF37797.1"/>
    </source>
</evidence>
<dbReference type="AlphaFoldDB" id="A0A3E1KGY4"/>
<feature type="domain" description="Integrase catalytic" evidence="1">
    <location>
        <begin position="87"/>
        <end position="246"/>
    </location>
</feature>
<gene>
    <name evidence="3" type="ORF">DZD52_14915</name>
    <name evidence="2" type="ORF">M3O51_05415</name>
</gene>
<dbReference type="InterPro" id="IPR047655">
    <property type="entry name" value="Transpos_IS630-like"/>
</dbReference>
<name>A0A3E1KGY4_9XANT</name>
<dbReference type="EMBL" id="QUZM01000032">
    <property type="protein sequence ID" value="RFF37797.1"/>
    <property type="molecule type" value="Genomic_DNA"/>
</dbReference>
<organism evidence="3 4">
    <name type="scientific">Xanthomonas nasturtii</name>
    <dbReference type="NCBI Taxonomy" id="1843581"/>
    <lineage>
        <taxon>Bacteria</taxon>
        <taxon>Pseudomonadati</taxon>
        <taxon>Pseudomonadota</taxon>
        <taxon>Gammaproteobacteria</taxon>
        <taxon>Lysobacterales</taxon>
        <taxon>Lysobacteraceae</taxon>
        <taxon>Xanthomonas</taxon>
    </lineage>
</organism>
<dbReference type="SUPFAM" id="SSF53098">
    <property type="entry name" value="Ribonuclease H-like"/>
    <property type="match status" value="1"/>
</dbReference>
<dbReference type="Proteomes" id="UP000259570">
    <property type="component" value="Unassembled WGS sequence"/>
</dbReference>
<proteinExistence type="predicted"/>
<evidence type="ECO:0000313" key="4">
    <source>
        <dbReference type="Proteomes" id="UP000259570"/>
    </source>
</evidence>
<dbReference type="OrthoDB" id="165456at2"/>
<dbReference type="EMBL" id="JAMBED010000007">
    <property type="protein sequence ID" value="MCL1550779.1"/>
    <property type="molecule type" value="Genomic_DNA"/>
</dbReference>